<accession>A0ABX0TNW7</accession>
<dbReference type="Proteomes" id="UP000727456">
    <property type="component" value="Unassembled WGS sequence"/>
</dbReference>
<proteinExistence type="predicted"/>
<protein>
    <submittedName>
        <fullName evidence="2">Asparagine N-glycosylation enzyme membrane subunit Stt3</fullName>
    </submittedName>
</protein>
<organism evidence="2 3">
    <name type="scientific">Sphingomonas vulcanisoli</name>
    <dbReference type="NCBI Taxonomy" id="1658060"/>
    <lineage>
        <taxon>Bacteria</taxon>
        <taxon>Pseudomonadati</taxon>
        <taxon>Pseudomonadota</taxon>
        <taxon>Alphaproteobacteria</taxon>
        <taxon>Sphingomonadales</taxon>
        <taxon>Sphingomonadaceae</taxon>
        <taxon>Sphingomonas</taxon>
    </lineage>
</organism>
<reference evidence="2 3" key="1">
    <citation type="submission" date="2020-03" db="EMBL/GenBank/DDBJ databases">
        <title>Genomic Encyclopedia of Type Strains, Phase III (KMG-III): the genomes of soil and plant-associated and newly described type strains.</title>
        <authorList>
            <person name="Whitman W."/>
        </authorList>
    </citation>
    <scope>NUCLEOTIDE SEQUENCE [LARGE SCALE GENOMIC DNA]</scope>
    <source>
        <strain evidence="2 3">CECT 8804</strain>
    </source>
</reference>
<keyword evidence="3" id="KW-1185">Reference proteome</keyword>
<dbReference type="EMBL" id="JAAOZC010000002">
    <property type="protein sequence ID" value="NIJ07216.1"/>
    <property type="molecule type" value="Genomic_DNA"/>
</dbReference>
<evidence type="ECO:0000256" key="1">
    <source>
        <dbReference type="SAM" id="Phobius"/>
    </source>
</evidence>
<feature type="transmembrane region" description="Helical" evidence="1">
    <location>
        <begin position="15"/>
        <end position="31"/>
    </location>
</feature>
<name>A0ABX0TNW7_9SPHN</name>
<keyword evidence="1" id="KW-0472">Membrane</keyword>
<keyword evidence="1" id="KW-0812">Transmembrane</keyword>
<dbReference type="RefSeq" id="WP_167072101.1">
    <property type="nucleotide sequence ID" value="NZ_JAAOZC010000002.1"/>
</dbReference>
<sequence>MRFQHPVNGYVENCSAPFLWALCFGPLYFVLKGIWRHAVLYFVVVSTLLSAWGVLAFTASFASVALLSAMKIQDPDKIAMFTAITGFALVAALVLPFLIYPFIASGIVRRHFLRQGWSEVE</sequence>
<feature type="transmembrane region" description="Helical" evidence="1">
    <location>
        <begin position="78"/>
        <end position="103"/>
    </location>
</feature>
<feature type="transmembrane region" description="Helical" evidence="1">
    <location>
        <begin position="38"/>
        <end position="66"/>
    </location>
</feature>
<comment type="caution">
    <text evidence="2">The sequence shown here is derived from an EMBL/GenBank/DDBJ whole genome shotgun (WGS) entry which is preliminary data.</text>
</comment>
<evidence type="ECO:0000313" key="2">
    <source>
        <dbReference type="EMBL" id="NIJ07216.1"/>
    </source>
</evidence>
<evidence type="ECO:0000313" key="3">
    <source>
        <dbReference type="Proteomes" id="UP000727456"/>
    </source>
</evidence>
<keyword evidence="1" id="KW-1133">Transmembrane helix</keyword>
<gene>
    <name evidence="2" type="ORF">FHS31_000812</name>
</gene>